<feature type="region of interest" description="Disordered" evidence="1">
    <location>
        <begin position="1"/>
        <end position="22"/>
    </location>
</feature>
<reference evidence="2" key="1">
    <citation type="submission" date="2020-05" db="EMBL/GenBank/DDBJ databases">
        <title>Mycena genomes resolve the evolution of fungal bioluminescence.</title>
        <authorList>
            <person name="Tsai I.J."/>
        </authorList>
    </citation>
    <scope>NUCLEOTIDE SEQUENCE</scope>
    <source>
        <strain evidence="2">160909Yilan</strain>
    </source>
</reference>
<gene>
    <name evidence="2" type="ORF">MSAN_00563800</name>
</gene>
<accession>A0A8H6ZA88</accession>
<name>A0A8H6ZA88_9AGAR</name>
<evidence type="ECO:0000256" key="1">
    <source>
        <dbReference type="SAM" id="MobiDB-lite"/>
    </source>
</evidence>
<sequence length="203" mass="19962">MSSAALSSTAPGVPRTVPGGFNCGINQPIPDARGQTSHSSVINANPVSTVRNIDSVSADSNINPASSEVTHANADPEDVHANADPQDAHANAIPDNAGSVPGANTNEVLEIIDGGSGGFGFIQGGAGGTTTGSIINISPSFIADKASADFLQNFLAGVTPETNSAGGMGSAGGTRRVRGAVGGWGIVMGGRGGTATGTVYNFA</sequence>
<feature type="compositionally biased region" description="Polar residues" evidence="1">
    <location>
        <begin position="1"/>
        <end position="10"/>
    </location>
</feature>
<evidence type="ECO:0000313" key="3">
    <source>
        <dbReference type="Proteomes" id="UP000623467"/>
    </source>
</evidence>
<organism evidence="2 3">
    <name type="scientific">Mycena sanguinolenta</name>
    <dbReference type="NCBI Taxonomy" id="230812"/>
    <lineage>
        <taxon>Eukaryota</taxon>
        <taxon>Fungi</taxon>
        <taxon>Dikarya</taxon>
        <taxon>Basidiomycota</taxon>
        <taxon>Agaricomycotina</taxon>
        <taxon>Agaricomycetes</taxon>
        <taxon>Agaricomycetidae</taxon>
        <taxon>Agaricales</taxon>
        <taxon>Marasmiineae</taxon>
        <taxon>Mycenaceae</taxon>
        <taxon>Mycena</taxon>
    </lineage>
</organism>
<keyword evidence="3" id="KW-1185">Reference proteome</keyword>
<feature type="region of interest" description="Disordered" evidence="1">
    <location>
        <begin position="76"/>
        <end position="102"/>
    </location>
</feature>
<evidence type="ECO:0000313" key="2">
    <source>
        <dbReference type="EMBL" id="KAF7373534.1"/>
    </source>
</evidence>
<dbReference type="EMBL" id="JACAZH010000003">
    <property type="protein sequence ID" value="KAF7373534.1"/>
    <property type="molecule type" value="Genomic_DNA"/>
</dbReference>
<protein>
    <submittedName>
        <fullName evidence="2">Uncharacterized protein</fullName>
    </submittedName>
</protein>
<dbReference type="Proteomes" id="UP000623467">
    <property type="component" value="Unassembled WGS sequence"/>
</dbReference>
<comment type="caution">
    <text evidence="2">The sequence shown here is derived from an EMBL/GenBank/DDBJ whole genome shotgun (WGS) entry which is preliminary data.</text>
</comment>
<dbReference type="AlphaFoldDB" id="A0A8H6ZA88"/>
<proteinExistence type="predicted"/>